<dbReference type="Proteomes" id="UP000026922">
    <property type="component" value="Unassembled WGS sequence"/>
</dbReference>
<dbReference type="EMBL" id="ARPM03000036">
    <property type="protein sequence ID" value="ETZ05485.1"/>
    <property type="molecule type" value="Genomic_DNA"/>
</dbReference>
<name>A0A061JH63_9PROT</name>
<evidence type="ECO:0000313" key="2">
    <source>
        <dbReference type="Proteomes" id="UP000026922"/>
    </source>
</evidence>
<protein>
    <recommendedName>
        <fullName evidence="3">Transposase IS4-like domain-containing protein</fullName>
    </recommendedName>
</protein>
<evidence type="ECO:0008006" key="3">
    <source>
        <dbReference type="Google" id="ProtNLM"/>
    </source>
</evidence>
<proteinExistence type="predicted"/>
<organism evidence="1 2">
    <name type="scientific">Holospora undulata HU1</name>
    <dbReference type="NCBI Taxonomy" id="1321371"/>
    <lineage>
        <taxon>Bacteria</taxon>
        <taxon>Pseudomonadati</taxon>
        <taxon>Pseudomonadota</taxon>
        <taxon>Alphaproteobacteria</taxon>
        <taxon>Holosporales</taxon>
        <taxon>Holosporaceae</taxon>
        <taxon>Holospora</taxon>
    </lineage>
</organism>
<gene>
    <name evidence="1" type="ORF">K737_300076</name>
</gene>
<dbReference type="RefSeq" id="WP_024161308.1">
    <property type="nucleotide sequence ID" value="NZ_ARPM03000036.1"/>
</dbReference>
<sequence>MGGKKIRKRHSSVDRQGNLLHITVHKANDTGAGCRVFEEALQKYPKLKGVCADAGYGKPMEEFVRTISNKYYSNLRAHISRMGHAC</sequence>
<reference evidence="1 2" key="1">
    <citation type="journal article" date="2013" name="Genome Announc.">
        <title>Draft Genome Sequence of Holospora undulata Strain HU1, a Micronucleus-Specific Symbiont of the Ciliate Paramecium caudatum.</title>
        <authorList>
            <person name="Dohra H."/>
            <person name="Suzuki H."/>
            <person name="Suzuki T."/>
            <person name="Tanaka K."/>
            <person name="Fujishima M."/>
        </authorList>
    </citation>
    <scope>NUCLEOTIDE SEQUENCE [LARGE SCALE GENOMIC DNA]</scope>
    <source>
        <strain evidence="1 2">HU1</strain>
    </source>
</reference>
<evidence type="ECO:0000313" key="1">
    <source>
        <dbReference type="EMBL" id="ETZ05485.1"/>
    </source>
</evidence>
<accession>A0A061JH63</accession>
<keyword evidence="2" id="KW-1185">Reference proteome</keyword>
<comment type="caution">
    <text evidence="1">The sequence shown here is derived from an EMBL/GenBank/DDBJ whole genome shotgun (WGS) entry which is preliminary data.</text>
</comment>
<dbReference type="AlphaFoldDB" id="A0A061JH63"/>